<sequence>MEKCAESPPTLQVEPSFPWGDNVMMQRHMQHLSEDNPTLKSQVMPPVTTAVTSIPYSLEHHTEFHSESSNLSGFLAQVTTYLSPLKCPNPTEDAEVKHFCDVPIHQVQRCGIISGSDHSAVLQQYENFVLEFQKSFDEPMQQEMNPLIFADADKENNSSQQDAGTFQGFTLNMNCNVTNTNQSNQFQEGLAGPIQVESSITDMMNNLPDLITQCIQLDKKYDKPELLQLETQVPELPSLIYDKSLSRPTVLPSKEEHTQLRGGHRLLTPAKRARQQETQLCLYCSQAGHFTEDCLAKRSRSPSTDNLAHQ</sequence>
<evidence type="ECO:0000313" key="4">
    <source>
        <dbReference type="RefSeq" id="XP_012881319.1"/>
    </source>
</evidence>
<dbReference type="RefSeq" id="XP_012881319.1">
    <property type="nucleotide sequence ID" value="XM_013025865.1"/>
</dbReference>
<dbReference type="CTD" id="340595"/>
<reference evidence="4" key="1">
    <citation type="submission" date="2025-08" db="UniProtKB">
        <authorList>
            <consortium name="RefSeq"/>
        </authorList>
    </citation>
    <scope>IDENTIFICATION</scope>
    <source>
        <tissue evidence="4">Kidney</tissue>
    </source>
</reference>
<dbReference type="PROSITE" id="PS50158">
    <property type="entry name" value="ZF_CCHC"/>
    <property type="match status" value="1"/>
</dbReference>
<protein>
    <submittedName>
        <fullName evidence="4">Zinc finger CCHC domain-containing protein 16</fullName>
    </submittedName>
</protein>
<keyword evidence="1" id="KW-0862">Zinc</keyword>
<dbReference type="InterPro" id="IPR036875">
    <property type="entry name" value="Znf_CCHC_sf"/>
</dbReference>
<dbReference type="GO" id="GO:0008270">
    <property type="term" value="F:zinc ion binding"/>
    <property type="evidence" value="ECO:0007669"/>
    <property type="project" value="UniProtKB-KW"/>
</dbReference>
<name>A0A1S3FZ50_DIPOR</name>
<dbReference type="OrthoDB" id="9516558at2759"/>
<accession>A0A1S3FZ50</accession>
<dbReference type="Proteomes" id="UP000081671">
    <property type="component" value="Unplaced"/>
</dbReference>
<dbReference type="FunCoup" id="A0A1S3FZ50">
    <property type="interactions" value="1"/>
</dbReference>
<dbReference type="InterPro" id="IPR001878">
    <property type="entry name" value="Znf_CCHC"/>
</dbReference>
<feature type="domain" description="CCHC-type" evidence="2">
    <location>
        <begin position="281"/>
        <end position="294"/>
    </location>
</feature>
<dbReference type="SUPFAM" id="SSF57756">
    <property type="entry name" value="Retrovirus zinc finger-like domains"/>
    <property type="match status" value="1"/>
</dbReference>
<evidence type="ECO:0000259" key="2">
    <source>
        <dbReference type="PROSITE" id="PS50158"/>
    </source>
</evidence>
<proteinExistence type="predicted"/>
<evidence type="ECO:0000256" key="1">
    <source>
        <dbReference type="PROSITE-ProRule" id="PRU00047"/>
    </source>
</evidence>
<dbReference type="GeneID" id="105992804"/>
<dbReference type="GO" id="GO:0003676">
    <property type="term" value="F:nucleic acid binding"/>
    <property type="evidence" value="ECO:0007669"/>
    <property type="project" value="InterPro"/>
</dbReference>
<keyword evidence="1" id="KW-0479">Metal-binding</keyword>
<keyword evidence="1" id="KW-0863">Zinc-finger</keyword>
<evidence type="ECO:0000313" key="3">
    <source>
        <dbReference type="Proteomes" id="UP000081671"/>
    </source>
</evidence>
<dbReference type="KEGG" id="dord:105992804"/>
<dbReference type="AlphaFoldDB" id="A0A1S3FZ50"/>
<keyword evidence="3" id="KW-1185">Reference proteome</keyword>
<dbReference type="InParanoid" id="A0A1S3FZ50"/>
<gene>
    <name evidence="4" type="primary">Zcchc16</name>
</gene>
<organism evidence="3 4">
    <name type="scientific">Dipodomys ordii</name>
    <name type="common">Ord's kangaroo rat</name>
    <dbReference type="NCBI Taxonomy" id="10020"/>
    <lineage>
        <taxon>Eukaryota</taxon>
        <taxon>Metazoa</taxon>
        <taxon>Chordata</taxon>
        <taxon>Craniata</taxon>
        <taxon>Vertebrata</taxon>
        <taxon>Euteleostomi</taxon>
        <taxon>Mammalia</taxon>
        <taxon>Eutheria</taxon>
        <taxon>Euarchontoglires</taxon>
        <taxon>Glires</taxon>
        <taxon>Rodentia</taxon>
        <taxon>Castorimorpha</taxon>
        <taxon>Heteromyidae</taxon>
        <taxon>Dipodomyinae</taxon>
        <taxon>Dipodomys</taxon>
    </lineage>
</organism>